<proteinExistence type="predicted"/>
<evidence type="ECO:0000256" key="1">
    <source>
        <dbReference type="ARBA" id="ARBA00022441"/>
    </source>
</evidence>
<comment type="caution">
    <text evidence="3">The sequence shown here is derived from an EMBL/GenBank/DDBJ whole genome shotgun (WGS) entry which is preliminary data.</text>
</comment>
<dbReference type="AlphaFoldDB" id="A0A8H6YTK0"/>
<dbReference type="InterPro" id="IPR006652">
    <property type="entry name" value="Kelch_1"/>
</dbReference>
<organism evidence="3 4">
    <name type="scientific">Mycena sanguinolenta</name>
    <dbReference type="NCBI Taxonomy" id="230812"/>
    <lineage>
        <taxon>Eukaryota</taxon>
        <taxon>Fungi</taxon>
        <taxon>Dikarya</taxon>
        <taxon>Basidiomycota</taxon>
        <taxon>Agaricomycotina</taxon>
        <taxon>Agaricomycetes</taxon>
        <taxon>Agaricomycetidae</taxon>
        <taxon>Agaricales</taxon>
        <taxon>Marasmiineae</taxon>
        <taxon>Mycenaceae</taxon>
        <taxon>Mycena</taxon>
    </lineage>
</organism>
<dbReference type="EMBL" id="JACAZH010000006">
    <property type="protein sequence ID" value="KAF7366915.1"/>
    <property type="molecule type" value="Genomic_DNA"/>
</dbReference>
<dbReference type="PANTHER" id="PTHR46093:SF18">
    <property type="entry name" value="FIBRONECTIN TYPE-III DOMAIN-CONTAINING PROTEIN"/>
    <property type="match status" value="1"/>
</dbReference>
<evidence type="ECO:0000313" key="3">
    <source>
        <dbReference type="EMBL" id="KAF7366915.1"/>
    </source>
</evidence>
<dbReference type="SUPFAM" id="SSF117281">
    <property type="entry name" value="Kelch motif"/>
    <property type="match status" value="1"/>
</dbReference>
<sequence>MSAGPSRSRPLDESVNLVQIELKGDTPVFNDWNSTAVDHQQEKIYIYGGVRPGDEDNLPTNDFYCLDLKTSQWCNLTTSLKFRPRDYVFDPFCKDENKLERRELPALTEAACTIISVCGGTYFLLFGGHDTDNPTSDLIAVDLKLLIWWVVEIQGTPLRARMSASMVAVDNRLFIFGGRDDFAGDAPVICTYSIAEYNPRTRWTWRVSDAPLPPDLPPLGYLIQSVPVFNGKKILLTQGRTSDEPINISRESTIFFHTDNHTFQDARTTVGNFPKGIYWYKLAALAASAVPLESPFKRPKGPPRKYPLPYVPADGAAVPTFPDSVVMVAWVRHRLNSEDLVPEAWQYLLPPSERIRCLELRGEFWRLNLDLEDMVAVGNRMILLGSRSDAEMAVEKPRRWDVAVEILIECLKE</sequence>
<keyword evidence="1" id="KW-0880">Kelch repeat</keyword>
<gene>
    <name evidence="3" type="ORF">MSAN_00950200</name>
</gene>
<evidence type="ECO:0000313" key="4">
    <source>
        <dbReference type="Proteomes" id="UP000623467"/>
    </source>
</evidence>
<dbReference type="OrthoDB" id="3228507at2759"/>
<protein>
    <recommendedName>
        <fullName evidence="5">Galactose oxidase</fullName>
    </recommendedName>
</protein>
<dbReference type="InterPro" id="IPR015915">
    <property type="entry name" value="Kelch-typ_b-propeller"/>
</dbReference>
<dbReference type="Gene3D" id="2.120.10.80">
    <property type="entry name" value="Kelch-type beta propeller"/>
    <property type="match status" value="1"/>
</dbReference>
<dbReference type="Proteomes" id="UP000623467">
    <property type="component" value="Unassembled WGS sequence"/>
</dbReference>
<evidence type="ECO:0008006" key="5">
    <source>
        <dbReference type="Google" id="ProtNLM"/>
    </source>
</evidence>
<keyword evidence="2" id="KW-0677">Repeat</keyword>
<evidence type="ECO:0000256" key="2">
    <source>
        <dbReference type="ARBA" id="ARBA00022737"/>
    </source>
</evidence>
<reference evidence="3" key="1">
    <citation type="submission" date="2020-05" db="EMBL/GenBank/DDBJ databases">
        <title>Mycena genomes resolve the evolution of fungal bioluminescence.</title>
        <authorList>
            <person name="Tsai I.J."/>
        </authorList>
    </citation>
    <scope>NUCLEOTIDE SEQUENCE</scope>
    <source>
        <strain evidence="3">160909Yilan</strain>
    </source>
</reference>
<keyword evidence="4" id="KW-1185">Reference proteome</keyword>
<name>A0A8H6YTK0_9AGAR</name>
<accession>A0A8H6YTK0</accession>
<dbReference type="PANTHER" id="PTHR46093">
    <property type="entry name" value="ACYL-COA-BINDING DOMAIN-CONTAINING PROTEIN 5"/>
    <property type="match status" value="1"/>
</dbReference>
<dbReference type="Pfam" id="PF01344">
    <property type="entry name" value="Kelch_1"/>
    <property type="match status" value="1"/>
</dbReference>